<accession>A0A931FHD9</accession>
<gene>
    <name evidence="3" type="ORF">I2501_27305</name>
</gene>
<name>A0A931FHD9_9ACTN</name>
<reference evidence="3" key="1">
    <citation type="submission" date="2020-11" db="EMBL/GenBank/DDBJ databases">
        <title>Isolation and identification of active actinomycetes.</title>
        <authorList>
            <person name="Yu B."/>
        </authorList>
    </citation>
    <scope>NUCLEOTIDE SEQUENCE</scope>
    <source>
        <strain evidence="3">NEAU-YB345</strain>
    </source>
</reference>
<dbReference type="AlphaFoldDB" id="A0A931FHD9"/>
<feature type="compositionally biased region" description="Polar residues" evidence="1">
    <location>
        <begin position="31"/>
        <end position="47"/>
    </location>
</feature>
<dbReference type="Proteomes" id="UP000657385">
    <property type="component" value="Unassembled WGS sequence"/>
</dbReference>
<keyword evidence="4" id="KW-1185">Reference proteome</keyword>
<proteinExistence type="predicted"/>
<dbReference type="InterPro" id="IPR009061">
    <property type="entry name" value="DNA-bd_dom_put_sf"/>
</dbReference>
<feature type="region of interest" description="Disordered" evidence="1">
    <location>
        <begin position="1"/>
        <end position="51"/>
    </location>
</feature>
<dbReference type="EMBL" id="JADPRT010000013">
    <property type="protein sequence ID" value="MBF9071736.1"/>
    <property type="molecule type" value="Genomic_DNA"/>
</dbReference>
<protein>
    <submittedName>
        <fullName evidence="3">Helix-turn-helix domain-containing protein</fullName>
    </submittedName>
</protein>
<dbReference type="SUPFAM" id="SSF46955">
    <property type="entry name" value="Putative DNA-binding domain"/>
    <property type="match status" value="1"/>
</dbReference>
<evidence type="ECO:0000313" key="3">
    <source>
        <dbReference type="EMBL" id="MBF9071736.1"/>
    </source>
</evidence>
<organism evidence="3 4">
    <name type="scientific">Streptacidiphilus fuscans</name>
    <dbReference type="NCBI Taxonomy" id="2789292"/>
    <lineage>
        <taxon>Bacteria</taxon>
        <taxon>Bacillati</taxon>
        <taxon>Actinomycetota</taxon>
        <taxon>Actinomycetes</taxon>
        <taxon>Kitasatosporales</taxon>
        <taxon>Streptomycetaceae</taxon>
        <taxon>Streptacidiphilus</taxon>
    </lineage>
</organism>
<evidence type="ECO:0000256" key="1">
    <source>
        <dbReference type="SAM" id="MobiDB-lite"/>
    </source>
</evidence>
<dbReference type="Pfam" id="PF12728">
    <property type="entry name" value="HTH_17"/>
    <property type="match status" value="1"/>
</dbReference>
<evidence type="ECO:0000313" key="4">
    <source>
        <dbReference type="Proteomes" id="UP000657385"/>
    </source>
</evidence>
<feature type="domain" description="Helix-turn-helix" evidence="2">
    <location>
        <begin position="57"/>
        <end position="110"/>
    </location>
</feature>
<evidence type="ECO:0000259" key="2">
    <source>
        <dbReference type="Pfam" id="PF12728"/>
    </source>
</evidence>
<dbReference type="InterPro" id="IPR041657">
    <property type="entry name" value="HTH_17"/>
</dbReference>
<sequence>MANLRLLPPPHAPHALPLHPAPRHPDGDEASASTLQPVPHDGSQSAASGPDLLHGVWYTTDELADVLGVDASTLRRWRRVQPPQGPPFIEVAPRLYRYNATDVEAYLWAKRTDPAKSVA</sequence>
<comment type="caution">
    <text evidence="3">The sequence shown here is derived from an EMBL/GenBank/DDBJ whole genome shotgun (WGS) entry which is preliminary data.</text>
</comment>